<keyword evidence="2" id="KW-0472">Membrane</keyword>
<evidence type="ECO:0000313" key="4">
    <source>
        <dbReference type="Proteomes" id="UP000201588"/>
    </source>
</evidence>
<dbReference type="KEGG" id="vg:28799406"/>
<keyword evidence="4" id="KW-1185">Reference proteome</keyword>
<feature type="transmembrane region" description="Helical" evidence="2">
    <location>
        <begin position="6"/>
        <end position="39"/>
    </location>
</feature>
<feature type="compositionally biased region" description="Basic residues" evidence="1">
    <location>
        <begin position="74"/>
        <end position="84"/>
    </location>
</feature>
<evidence type="ECO:0000313" key="3">
    <source>
        <dbReference type="EMBL" id="AMQ66521.1"/>
    </source>
</evidence>
<protein>
    <submittedName>
        <fullName evidence="3">Uncharacterized protein</fullName>
    </submittedName>
</protein>
<accession>A0A142F164</accession>
<proteinExistence type="predicted"/>
<feature type="compositionally biased region" description="Basic and acidic residues" evidence="1">
    <location>
        <begin position="62"/>
        <end position="73"/>
    </location>
</feature>
<feature type="region of interest" description="Disordered" evidence="1">
    <location>
        <begin position="54"/>
        <end position="84"/>
    </location>
</feature>
<reference evidence="3 4" key="1">
    <citation type="submission" date="2016-01" db="EMBL/GenBank/DDBJ databases">
        <title>Isolation and characterization of bacteriophages from East Africa Rift Valley soda lakes.</title>
        <authorList>
            <person name="van Zyl L.J."/>
            <person name="Nemavhulani S."/>
            <person name="Cowan D.A."/>
            <person name="Trindade M.I."/>
        </authorList>
    </citation>
    <scope>NUCLEOTIDE SEQUENCE [LARGE SCALE GENOMIC DNA]</scope>
</reference>
<dbReference type="GeneID" id="28799406"/>
<dbReference type="Proteomes" id="UP000201588">
    <property type="component" value="Segment"/>
</dbReference>
<name>A0A142F164_9CAUD</name>
<organism evidence="3 4">
    <name type="scientific">Bacillus phage Shbh1</name>
    <dbReference type="NCBI Taxonomy" id="1796992"/>
    <lineage>
        <taxon>Viruses</taxon>
        <taxon>Duplodnaviria</taxon>
        <taxon>Heunggongvirae</taxon>
        <taxon>Uroviricota</taxon>
        <taxon>Caudoviricetes</taxon>
        <taxon>Herelleviridae</taxon>
        <taxon>Bastillevirinae</taxon>
        <taxon>Shalavirus</taxon>
        <taxon>Shalavirus Shbh1</taxon>
    </lineage>
</organism>
<dbReference type="RefSeq" id="YP_009275211.1">
    <property type="nucleotide sequence ID" value="NC_030925.1"/>
</dbReference>
<keyword evidence="2" id="KW-1133">Transmembrane helix</keyword>
<evidence type="ECO:0000256" key="2">
    <source>
        <dbReference type="SAM" id="Phobius"/>
    </source>
</evidence>
<keyword evidence="2" id="KW-0812">Transmembrane</keyword>
<sequence>MGNNPFLLVVCVFIVAFLGLMIIPFPIFFVLCCLIGLAYGWHREGQRIQYEQQMIEEEEEAEHNPHHSGDKDIRNRRRPRNRGF</sequence>
<dbReference type="EMBL" id="KU640380">
    <property type="protein sequence ID" value="AMQ66521.1"/>
    <property type="molecule type" value="Genomic_DNA"/>
</dbReference>
<evidence type="ECO:0000256" key="1">
    <source>
        <dbReference type="SAM" id="MobiDB-lite"/>
    </source>
</evidence>